<keyword evidence="1" id="KW-0812">Transmembrane</keyword>
<dbReference type="EMBL" id="JANPWB010000014">
    <property type="protein sequence ID" value="KAJ1099513.1"/>
    <property type="molecule type" value="Genomic_DNA"/>
</dbReference>
<dbReference type="AlphaFoldDB" id="A0AAV7MC70"/>
<reference evidence="2" key="1">
    <citation type="journal article" date="2022" name="bioRxiv">
        <title>Sequencing and chromosome-scale assembly of the giantPleurodeles waltlgenome.</title>
        <authorList>
            <person name="Brown T."/>
            <person name="Elewa A."/>
            <person name="Iarovenko S."/>
            <person name="Subramanian E."/>
            <person name="Araus A.J."/>
            <person name="Petzold A."/>
            <person name="Susuki M."/>
            <person name="Suzuki K.-i.T."/>
            <person name="Hayashi T."/>
            <person name="Toyoda A."/>
            <person name="Oliveira C."/>
            <person name="Osipova E."/>
            <person name="Leigh N.D."/>
            <person name="Simon A."/>
            <person name="Yun M.H."/>
        </authorList>
    </citation>
    <scope>NUCLEOTIDE SEQUENCE</scope>
    <source>
        <strain evidence="2">20211129_DDA</strain>
        <tissue evidence="2">Liver</tissue>
    </source>
</reference>
<comment type="caution">
    <text evidence="2">The sequence shown here is derived from an EMBL/GenBank/DDBJ whole genome shotgun (WGS) entry which is preliminary data.</text>
</comment>
<evidence type="ECO:0000313" key="3">
    <source>
        <dbReference type="Proteomes" id="UP001066276"/>
    </source>
</evidence>
<evidence type="ECO:0000313" key="2">
    <source>
        <dbReference type="EMBL" id="KAJ1099513.1"/>
    </source>
</evidence>
<protein>
    <submittedName>
        <fullName evidence="2">Uncharacterized protein</fullName>
    </submittedName>
</protein>
<proteinExistence type="predicted"/>
<gene>
    <name evidence="2" type="ORF">NDU88_004614</name>
</gene>
<organism evidence="2 3">
    <name type="scientific">Pleurodeles waltl</name>
    <name type="common">Iberian ribbed newt</name>
    <dbReference type="NCBI Taxonomy" id="8319"/>
    <lineage>
        <taxon>Eukaryota</taxon>
        <taxon>Metazoa</taxon>
        <taxon>Chordata</taxon>
        <taxon>Craniata</taxon>
        <taxon>Vertebrata</taxon>
        <taxon>Euteleostomi</taxon>
        <taxon>Amphibia</taxon>
        <taxon>Batrachia</taxon>
        <taxon>Caudata</taxon>
        <taxon>Salamandroidea</taxon>
        <taxon>Salamandridae</taxon>
        <taxon>Pleurodelinae</taxon>
        <taxon>Pleurodeles</taxon>
    </lineage>
</organism>
<dbReference type="Proteomes" id="UP001066276">
    <property type="component" value="Chromosome 10"/>
</dbReference>
<keyword evidence="3" id="KW-1185">Reference proteome</keyword>
<name>A0AAV7MC70_PLEWA</name>
<sequence length="264" mass="28777">MGVILTLAVHDRHGGGRRKHRQPDWRCFLGDSDHSGKAAVRKGEPAVSRRFPPGPGYPPWRRCLQHRHGDSDHLPASLFLAVSTARTRMVGTSAMGPLGAHALPMPLAWAVQGPPNRAPQRFSLSALQTVKIAMGATAPVAPLQLRRLHSEPASLLKGLSRWASRRSSGGRPPAPRECQNGRRGLLTAERSFGGNRLAGGDRRGQNDRLCLLNLSVPHVLMTNRLLMYVALYALPGLVACYILPARFELGHYCDGLLANIWLIG</sequence>
<evidence type="ECO:0000256" key="1">
    <source>
        <dbReference type="SAM" id="Phobius"/>
    </source>
</evidence>
<keyword evidence="1" id="KW-0472">Membrane</keyword>
<feature type="transmembrane region" description="Helical" evidence="1">
    <location>
        <begin position="225"/>
        <end position="243"/>
    </location>
</feature>
<keyword evidence="1" id="KW-1133">Transmembrane helix</keyword>
<accession>A0AAV7MC70</accession>